<comment type="function">
    <text evidence="1">Thiol-specific peroxidase that catalyzes the reduction of hydrogen peroxide and organic hydroperoxides to water and alcohols, respectively. Plays a role in cell protection against oxidative stress by detoxifying peroxides and as sensor of hydrogen peroxide-mediated signaling events.</text>
</comment>
<sequence length="372" mass="41487">MSFSKLVHLLAVVGCAVGLLSAEGLQDQLDARKEAFARQAPAELIESQNQALAELEESGIYGTVLKVGDKAPDFTLRNHEGEEVNLAGLLASGPVVLTWYRGGWCPYCNIALAALAKENEKIKKLGATLVALSPELPDTTAVSVEEHGLDFEVLTDRDHAVAEKFGLVFPLNEETRKRYQEKFNLSERSGITAADRLPLPATYVISSDGIVTYAFADADYRRRAEPQRILDALDALENGATGRHLVLQFWENVWNPPYDPGLIDKLMTEDFILTSAGHEVNGRDEFKEWVASFQQKTRHLRLDNLDCFESKDGTRIVSRWVARGRNGGMLGTEADNRPIEFTGIAIWEIRDGKLARNWVERSAWELYQALNN</sequence>
<evidence type="ECO:0000256" key="11">
    <source>
        <dbReference type="ARBA" id="ARBA00049091"/>
    </source>
</evidence>
<dbReference type="SUPFAM" id="SSF54427">
    <property type="entry name" value="NTF2-like"/>
    <property type="match status" value="1"/>
</dbReference>
<dbReference type="EMBL" id="JBHUIT010000001">
    <property type="protein sequence ID" value="MFD2255116.1"/>
    <property type="molecule type" value="Genomic_DNA"/>
</dbReference>
<keyword evidence="14" id="KW-1185">Reference proteome</keyword>
<evidence type="ECO:0000256" key="9">
    <source>
        <dbReference type="ARBA" id="ARBA00038489"/>
    </source>
</evidence>
<evidence type="ECO:0000256" key="5">
    <source>
        <dbReference type="ARBA" id="ARBA00023002"/>
    </source>
</evidence>
<dbReference type="Gene3D" id="3.10.450.50">
    <property type="match status" value="1"/>
</dbReference>
<comment type="catalytic activity">
    <reaction evidence="11">
        <text>a hydroperoxide + [thioredoxin]-dithiol = an alcohol + [thioredoxin]-disulfide + H2O</text>
        <dbReference type="Rhea" id="RHEA:62620"/>
        <dbReference type="Rhea" id="RHEA-COMP:10698"/>
        <dbReference type="Rhea" id="RHEA-COMP:10700"/>
        <dbReference type="ChEBI" id="CHEBI:15377"/>
        <dbReference type="ChEBI" id="CHEBI:29950"/>
        <dbReference type="ChEBI" id="CHEBI:30879"/>
        <dbReference type="ChEBI" id="CHEBI:35924"/>
        <dbReference type="ChEBI" id="CHEBI:50058"/>
        <dbReference type="EC" id="1.11.1.24"/>
    </reaction>
</comment>
<dbReference type="InterPro" id="IPR000866">
    <property type="entry name" value="AhpC/TSA"/>
</dbReference>
<dbReference type="Pfam" id="PF12680">
    <property type="entry name" value="SnoaL_2"/>
    <property type="match status" value="1"/>
</dbReference>
<keyword evidence="3" id="KW-0575">Peroxidase</keyword>
<evidence type="ECO:0000256" key="1">
    <source>
        <dbReference type="ARBA" id="ARBA00003330"/>
    </source>
</evidence>
<dbReference type="Pfam" id="PF00578">
    <property type="entry name" value="AhpC-TSA"/>
    <property type="match status" value="1"/>
</dbReference>
<dbReference type="EC" id="1.11.1.24" evidence="2"/>
<dbReference type="Gene3D" id="3.40.30.10">
    <property type="entry name" value="Glutaredoxin"/>
    <property type="match status" value="1"/>
</dbReference>
<evidence type="ECO:0000256" key="4">
    <source>
        <dbReference type="ARBA" id="ARBA00022862"/>
    </source>
</evidence>
<dbReference type="RefSeq" id="WP_386817778.1">
    <property type="nucleotide sequence ID" value="NZ_JBHUIT010000001.1"/>
</dbReference>
<dbReference type="PANTHER" id="PTHR42801">
    <property type="entry name" value="THIOREDOXIN-DEPENDENT PEROXIDE REDUCTASE"/>
    <property type="match status" value="1"/>
</dbReference>
<dbReference type="InterPro" id="IPR032710">
    <property type="entry name" value="NTF2-like_dom_sf"/>
</dbReference>
<evidence type="ECO:0000313" key="13">
    <source>
        <dbReference type="EMBL" id="MFD2255116.1"/>
    </source>
</evidence>
<dbReference type="InterPro" id="IPR050924">
    <property type="entry name" value="Peroxiredoxin_BCP/PrxQ"/>
</dbReference>
<evidence type="ECO:0000259" key="12">
    <source>
        <dbReference type="PROSITE" id="PS51352"/>
    </source>
</evidence>
<keyword evidence="4" id="KW-0049">Antioxidant</keyword>
<evidence type="ECO:0000256" key="6">
    <source>
        <dbReference type="ARBA" id="ARBA00023157"/>
    </source>
</evidence>
<evidence type="ECO:0000256" key="10">
    <source>
        <dbReference type="ARBA" id="ARBA00042639"/>
    </source>
</evidence>
<accession>A0ABW5D363</accession>
<dbReference type="Proteomes" id="UP001597375">
    <property type="component" value="Unassembled WGS sequence"/>
</dbReference>
<name>A0ABW5D363_9BACT</name>
<protein>
    <recommendedName>
        <fullName evidence="2">thioredoxin-dependent peroxiredoxin</fullName>
        <ecNumber evidence="2">1.11.1.24</ecNumber>
    </recommendedName>
    <alternativeName>
        <fullName evidence="8">Thioredoxin peroxidase</fullName>
    </alternativeName>
    <alternativeName>
        <fullName evidence="10">Thioredoxin-dependent peroxiredoxin Bcp</fullName>
    </alternativeName>
</protein>
<evidence type="ECO:0000256" key="7">
    <source>
        <dbReference type="ARBA" id="ARBA00023284"/>
    </source>
</evidence>
<keyword evidence="7" id="KW-0676">Redox-active center</keyword>
<comment type="caution">
    <text evidence="13">The sequence shown here is derived from an EMBL/GenBank/DDBJ whole genome shotgun (WGS) entry which is preliminary data.</text>
</comment>
<dbReference type="PANTHER" id="PTHR42801:SF7">
    <property type="entry name" value="SLL1159 PROTEIN"/>
    <property type="match status" value="1"/>
</dbReference>
<evidence type="ECO:0000256" key="8">
    <source>
        <dbReference type="ARBA" id="ARBA00032824"/>
    </source>
</evidence>
<keyword evidence="6" id="KW-1015">Disulfide bond</keyword>
<dbReference type="SUPFAM" id="SSF52833">
    <property type="entry name" value="Thioredoxin-like"/>
    <property type="match status" value="1"/>
</dbReference>
<dbReference type="PROSITE" id="PS51352">
    <property type="entry name" value="THIOREDOXIN_2"/>
    <property type="match status" value="1"/>
</dbReference>
<dbReference type="CDD" id="cd02970">
    <property type="entry name" value="PRX_like2"/>
    <property type="match status" value="1"/>
</dbReference>
<proteinExistence type="inferred from homology"/>
<keyword evidence="5" id="KW-0560">Oxidoreductase</keyword>
<comment type="similarity">
    <text evidence="9">Belongs to the peroxiredoxin family. BCP/PrxQ subfamily.</text>
</comment>
<evidence type="ECO:0000256" key="3">
    <source>
        <dbReference type="ARBA" id="ARBA00022559"/>
    </source>
</evidence>
<gene>
    <name evidence="13" type="ORF">ACFSSA_00370</name>
</gene>
<evidence type="ECO:0000256" key="2">
    <source>
        <dbReference type="ARBA" id="ARBA00013017"/>
    </source>
</evidence>
<dbReference type="InterPro" id="IPR037401">
    <property type="entry name" value="SnoaL-like"/>
</dbReference>
<reference evidence="14" key="1">
    <citation type="journal article" date="2019" name="Int. J. Syst. Evol. Microbiol.">
        <title>The Global Catalogue of Microorganisms (GCM) 10K type strain sequencing project: providing services to taxonomists for standard genome sequencing and annotation.</title>
        <authorList>
            <consortium name="The Broad Institute Genomics Platform"/>
            <consortium name="The Broad Institute Genome Sequencing Center for Infectious Disease"/>
            <person name="Wu L."/>
            <person name="Ma J."/>
        </authorList>
    </citation>
    <scope>NUCLEOTIDE SEQUENCE [LARGE SCALE GENOMIC DNA]</scope>
    <source>
        <strain evidence="14">CGMCC 4.7106</strain>
    </source>
</reference>
<evidence type="ECO:0000313" key="14">
    <source>
        <dbReference type="Proteomes" id="UP001597375"/>
    </source>
</evidence>
<organism evidence="13 14">
    <name type="scientific">Luteolibacter algae</name>
    <dbReference type="NCBI Taxonomy" id="454151"/>
    <lineage>
        <taxon>Bacteria</taxon>
        <taxon>Pseudomonadati</taxon>
        <taxon>Verrucomicrobiota</taxon>
        <taxon>Verrucomicrobiia</taxon>
        <taxon>Verrucomicrobiales</taxon>
        <taxon>Verrucomicrobiaceae</taxon>
        <taxon>Luteolibacter</taxon>
    </lineage>
</organism>
<dbReference type="InterPro" id="IPR013766">
    <property type="entry name" value="Thioredoxin_domain"/>
</dbReference>
<feature type="domain" description="Thioredoxin" evidence="12">
    <location>
        <begin position="65"/>
        <end position="238"/>
    </location>
</feature>
<dbReference type="InterPro" id="IPR036249">
    <property type="entry name" value="Thioredoxin-like_sf"/>
</dbReference>